<dbReference type="EMBL" id="UZAE01005292">
    <property type="protein sequence ID" value="VDO01587.1"/>
    <property type="molecule type" value="Genomic_DNA"/>
</dbReference>
<evidence type="ECO:0000313" key="2">
    <source>
        <dbReference type="EMBL" id="VDO09747.1"/>
    </source>
</evidence>
<dbReference type="Proteomes" id="UP000278807">
    <property type="component" value="Unassembled WGS sequence"/>
</dbReference>
<reference evidence="4 5" key="1">
    <citation type="submission" date="2017-02" db="UniProtKB">
        <authorList>
            <consortium name="WormBaseParasite"/>
        </authorList>
    </citation>
    <scope>IDENTIFICATION</scope>
</reference>
<keyword evidence="3" id="KW-1185">Reference proteome</keyword>
<name>A0A0R3TTX4_RODNA</name>
<evidence type="ECO:0000313" key="3">
    <source>
        <dbReference type="Proteomes" id="UP000278807"/>
    </source>
</evidence>
<proteinExistence type="predicted"/>
<evidence type="ECO:0000313" key="1">
    <source>
        <dbReference type="EMBL" id="VDO01587.1"/>
    </source>
</evidence>
<evidence type="ECO:0000313" key="4">
    <source>
        <dbReference type="WBParaSite" id="HNAJ_0000573001-mRNA-1"/>
    </source>
</evidence>
<reference evidence="1 3" key="2">
    <citation type="submission" date="2018-11" db="EMBL/GenBank/DDBJ databases">
        <authorList>
            <consortium name="Pathogen Informatics"/>
        </authorList>
    </citation>
    <scope>NUCLEOTIDE SEQUENCE [LARGE SCALE GENOMIC DNA]</scope>
</reference>
<dbReference type="EMBL" id="UZAE01013416">
    <property type="protein sequence ID" value="VDO09747.1"/>
    <property type="molecule type" value="Genomic_DNA"/>
</dbReference>
<dbReference type="WBParaSite" id="HNAJ_0000573001-mRNA-1">
    <property type="protein sequence ID" value="HNAJ_0000573001-mRNA-1"/>
    <property type="gene ID" value="HNAJ_0000573001"/>
</dbReference>
<evidence type="ECO:0000313" key="5">
    <source>
        <dbReference type="WBParaSite" id="HNAJ_0001118401-mRNA-1"/>
    </source>
</evidence>
<dbReference type="AlphaFoldDB" id="A0A0R3TTX4"/>
<organism evidence="5">
    <name type="scientific">Rodentolepis nana</name>
    <name type="common">Dwarf tapeworm</name>
    <name type="synonym">Hymenolepis nana</name>
    <dbReference type="NCBI Taxonomy" id="102285"/>
    <lineage>
        <taxon>Eukaryota</taxon>
        <taxon>Metazoa</taxon>
        <taxon>Spiralia</taxon>
        <taxon>Lophotrochozoa</taxon>
        <taxon>Platyhelminthes</taxon>
        <taxon>Cestoda</taxon>
        <taxon>Eucestoda</taxon>
        <taxon>Cyclophyllidea</taxon>
        <taxon>Hymenolepididae</taxon>
        <taxon>Rodentolepis</taxon>
    </lineage>
</organism>
<sequence>MNYNFTVPTLLGVVFTYSTNNGSDFKGLCATLILNFIPSLPNNIGDVLRSVNYAEVFQVIAVIRHPLIFSQMGNSTNCPGDGKCPHQTSCLSFTSPHGITFVSYIFLSFT</sequence>
<accession>A0A0R3TTX4</accession>
<dbReference type="WBParaSite" id="HNAJ_0001118401-mRNA-1">
    <property type="protein sequence ID" value="HNAJ_0001118401-mRNA-1"/>
    <property type="gene ID" value="HNAJ_0001118401"/>
</dbReference>
<gene>
    <name evidence="2" type="ORF">HNAJ_LOCUS11174</name>
    <name evidence="1" type="ORF">HNAJ_LOCUS5727</name>
</gene>
<protein>
    <submittedName>
        <fullName evidence="4 5">Secreted protein</fullName>
    </submittedName>
</protein>